<feature type="region of interest" description="Disordered" evidence="1">
    <location>
        <begin position="50"/>
        <end position="110"/>
    </location>
</feature>
<organism evidence="3 4">
    <name type="scientific">Smittium culicis</name>
    <dbReference type="NCBI Taxonomy" id="133412"/>
    <lineage>
        <taxon>Eukaryota</taxon>
        <taxon>Fungi</taxon>
        <taxon>Fungi incertae sedis</taxon>
        <taxon>Zoopagomycota</taxon>
        <taxon>Kickxellomycotina</taxon>
        <taxon>Harpellomycetes</taxon>
        <taxon>Harpellales</taxon>
        <taxon>Legeriomycetaceae</taxon>
        <taxon>Smittium</taxon>
    </lineage>
</organism>
<dbReference type="OrthoDB" id="4087970at2759"/>
<name>A0A1R1Y3R5_9FUNG</name>
<dbReference type="Proteomes" id="UP000187429">
    <property type="component" value="Unassembled WGS sequence"/>
</dbReference>
<protein>
    <recommendedName>
        <fullName evidence="2">DUF2423 domain-containing protein</fullName>
    </recommendedName>
</protein>
<feature type="compositionally biased region" description="Basic residues" evidence="1">
    <location>
        <begin position="99"/>
        <end position="110"/>
    </location>
</feature>
<accession>A0A1R1Y3R5</accession>
<evidence type="ECO:0000313" key="3">
    <source>
        <dbReference type="EMBL" id="OMJ21480.1"/>
    </source>
</evidence>
<keyword evidence="4" id="KW-1185">Reference proteome</keyword>
<gene>
    <name evidence="3" type="ORF">AYI69_g5783</name>
</gene>
<evidence type="ECO:0000259" key="2">
    <source>
        <dbReference type="Pfam" id="PF10338"/>
    </source>
</evidence>
<dbReference type="InterPro" id="IPR019434">
    <property type="entry name" value="DUF2423"/>
</dbReference>
<proteinExistence type="predicted"/>
<feature type="compositionally biased region" description="Basic residues" evidence="1">
    <location>
        <begin position="80"/>
        <end position="92"/>
    </location>
</feature>
<dbReference type="EMBL" id="LSSM01002508">
    <property type="protein sequence ID" value="OMJ21480.1"/>
    <property type="molecule type" value="Genomic_DNA"/>
</dbReference>
<evidence type="ECO:0000256" key="1">
    <source>
        <dbReference type="SAM" id="MobiDB-lite"/>
    </source>
</evidence>
<sequence length="110" mass="12359">MAKSGRSKSRIRNANVRRINVYGPVEAERLARLADKQKIKTGTLDQVINSDEVELGSSEAPMETDAPIDEEAAKSEKKISLRKVSKHKKNSKKGNGVSKKNKFKWIPQKR</sequence>
<evidence type="ECO:0000313" key="4">
    <source>
        <dbReference type="Proteomes" id="UP000187429"/>
    </source>
</evidence>
<reference evidence="4" key="1">
    <citation type="submission" date="2017-01" db="EMBL/GenBank/DDBJ databases">
        <authorList>
            <person name="Wang Y."/>
            <person name="White M."/>
            <person name="Kvist S."/>
            <person name="Moncalvo J.-M."/>
        </authorList>
    </citation>
    <scope>NUCLEOTIDE SEQUENCE [LARGE SCALE GENOMIC DNA]</scope>
    <source>
        <strain evidence="4">ID-206-W2</strain>
    </source>
</reference>
<feature type="domain" description="DUF2423" evidence="2">
    <location>
        <begin position="1"/>
        <end position="38"/>
    </location>
</feature>
<dbReference type="AlphaFoldDB" id="A0A1R1Y3R5"/>
<dbReference type="Pfam" id="PF10338">
    <property type="entry name" value="YBL028C_N"/>
    <property type="match status" value="1"/>
</dbReference>
<comment type="caution">
    <text evidence="3">The sequence shown here is derived from an EMBL/GenBank/DDBJ whole genome shotgun (WGS) entry which is preliminary data.</text>
</comment>